<evidence type="ECO:0000256" key="3">
    <source>
        <dbReference type="ARBA" id="ARBA00022833"/>
    </source>
</evidence>
<evidence type="ECO:0000313" key="20">
    <source>
        <dbReference type="Proteomes" id="UP000283543"/>
    </source>
</evidence>
<dbReference type="Proteomes" id="UP000266643">
    <property type="component" value="Unassembled WGS sequence"/>
</dbReference>
<dbReference type="EMBL" id="QUTD01006071">
    <property type="protein sequence ID" value="RHY57709.1"/>
    <property type="molecule type" value="Genomic_DNA"/>
</dbReference>
<reference evidence="13 19" key="1">
    <citation type="journal article" date="2018" name="J. Invertebr. Pathol.">
        <title>New genotyping method for the causative agent of crayfish plague (Aphanomyces astaci) based on whole genome data.</title>
        <authorList>
            <person name="Minardi D."/>
            <person name="Studholme D.J."/>
            <person name="van der Giezen M."/>
            <person name="Pretto T."/>
            <person name="Oidtmann B."/>
        </authorList>
    </citation>
    <scope>NUCLEOTIDE SEQUENCE [LARGE SCALE GENOMIC DNA]</scope>
    <source>
        <strain evidence="13 19">KB13</strain>
    </source>
</reference>
<dbReference type="Gene3D" id="3.30.40.10">
    <property type="entry name" value="Zinc/RING finger domain, C3HC4 (zinc finger)"/>
    <property type="match status" value="1"/>
</dbReference>
<dbReference type="SUPFAM" id="SSF57903">
    <property type="entry name" value="FYVE/PHD zinc finger"/>
    <property type="match status" value="1"/>
</dbReference>
<organism evidence="8 15">
    <name type="scientific">Aphanomyces astaci</name>
    <name type="common">Crayfish plague agent</name>
    <dbReference type="NCBI Taxonomy" id="112090"/>
    <lineage>
        <taxon>Eukaryota</taxon>
        <taxon>Sar</taxon>
        <taxon>Stramenopiles</taxon>
        <taxon>Oomycota</taxon>
        <taxon>Saprolegniomycetes</taxon>
        <taxon>Saprolegniales</taxon>
        <taxon>Verrucalvaceae</taxon>
        <taxon>Aphanomyces</taxon>
    </lineage>
</organism>
<dbReference type="Proteomes" id="UP000266239">
    <property type="component" value="Unassembled WGS sequence"/>
</dbReference>
<dbReference type="Proteomes" id="UP000286510">
    <property type="component" value="Unassembled WGS sequence"/>
</dbReference>
<dbReference type="Proteomes" id="UP000265427">
    <property type="component" value="Unassembled WGS sequence"/>
</dbReference>
<dbReference type="PROSITE" id="PS50178">
    <property type="entry name" value="ZF_FYVE"/>
    <property type="match status" value="1"/>
</dbReference>
<keyword evidence="3" id="KW-0862">Zinc</keyword>
<evidence type="ECO:0000256" key="2">
    <source>
        <dbReference type="ARBA" id="ARBA00022771"/>
    </source>
</evidence>
<dbReference type="InterPro" id="IPR011011">
    <property type="entry name" value="Znf_FYVE_PHD"/>
</dbReference>
<name>A0A397D5K7_APHAT</name>
<evidence type="ECO:0000256" key="4">
    <source>
        <dbReference type="PROSITE-ProRule" id="PRU00091"/>
    </source>
</evidence>
<dbReference type="EMBL" id="QUSZ01007252">
    <property type="protein sequence ID" value="RHY03063.1"/>
    <property type="molecule type" value="Genomic_DNA"/>
</dbReference>
<evidence type="ECO:0000313" key="14">
    <source>
        <dbReference type="Proteomes" id="UP000265427"/>
    </source>
</evidence>
<dbReference type="VEuPathDB" id="FungiDB:H257_09077"/>
<gene>
    <name evidence="7" type="ORF">DYB25_002625</name>
    <name evidence="11" type="ORF">DYB26_005608</name>
    <name evidence="13" type="ORF">DYB28_003716</name>
    <name evidence="10" type="ORF">DYB30_000761</name>
    <name evidence="12" type="ORF">DYB31_010077</name>
    <name evidence="9" type="ORF">DYB34_001229</name>
    <name evidence="6" type="ORF">DYB36_003720</name>
    <name evidence="8" type="ORF">DYB38_007048</name>
</gene>
<dbReference type="EMBL" id="QUTI01019168">
    <property type="protein sequence ID" value="RLO09824.1"/>
    <property type="molecule type" value="Genomic_DNA"/>
</dbReference>
<evidence type="ECO:0000313" key="15">
    <source>
        <dbReference type="Proteomes" id="UP000265716"/>
    </source>
</evidence>
<evidence type="ECO:0000313" key="17">
    <source>
        <dbReference type="Proteomes" id="UP000266239"/>
    </source>
</evidence>
<dbReference type="EMBL" id="QUTA01007927">
    <property type="protein sequence ID" value="RHY05326.1"/>
    <property type="molecule type" value="Genomic_DNA"/>
</dbReference>
<evidence type="ECO:0000313" key="13">
    <source>
        <dbReference type="EMBL" id="RLO09824.1"/>
    </source>
</evidence>
<dbReference type="InterPro" id="IPR017455">
    <property type="entry name" value="Znf_FYVE-rel"/>
</dbReference>
<evidence type="ECO:0000313" key="10">
    <source>
        <dbReference type="EMBL" id="RHY57709.1"/>
    </source>
</evidence>
<evidence type="ECO:0000313" key="21">
    <source>
        <dbReference type="Proteomes" id="UP000286510"/>
    </source>
</evidence>
<evidence type="ECO:0000256" key="1">
    <source>
        <dbReference type="ARBA" id="ARBA00022723"/>
    </source>
</evidence>
<dbReference type="EMBL" id="QUTC01005765">
    <property type="protein sequence ID" value="RHY55944.1"/>
    <property type="molecule type" value="Genomic_DNA"/>
</dbReference>
<accession>A0A397D5K7</accession>
<dbReference type="Proteomes" id="UP000266196">
    <property type="component" value="Unassembled WGS sequence"/>
</dbReference>
<protein>
    <recommendedName>
        <fullName evidence="5">FYVE-type domain-containing protein</fullName>
    </recommendedName>
</protein>
<evidence type="ECO:0000313" key="19">
    <source>
        <dbReference type="Proteomes" id="UP000275652"/>
    </source>
</evidence>
<dbReference type="InterPro" id="IPR013083">
    <property type="entry name" value="Znf_RING/FYVE/PHD"/>
</dbReference>
<comment type="caution">
    <text evidence="8">The sequence shown here is derived from an EMBL/GenBank/DDBJ whole genome shotgun (WGS) entry which is preliminary data.</text>
</comment>
<evidence type="ECO:0000313" key="6">
    <source>
        <dbReference type="EMBL" id="RHY03063.1"/>
    </source>
</evidence>
<dbReference type="EMBL" id="QUTF01025349">
    <property type="protein sequence ID" value="RHY83702.1"/>
    <property type="molecule type" value="Genomic_DNA"/>
</dbReference>
<keyword evidence="2 4" id="KW-0863">Zinc-finger</keyword>
<evidence type="ECO:0000313" key="7">
    <source>
        <dbReference type="EMBL" id="RHY05326.1"/>
    </source>
</evidence>
<evidence type="ECO:0000313" key="12">
    <source>
        <dbReference type="EMBL" id="RHZ07480.1"/>
    </source>
</evidence>
<dbReference type="Proteomes" id="UP000275652">
    <property type="component" value="Unassembled WGS sequence"/>
</dbReference>
<dbReference type="InterPro" id="IPR000306">
    <property type="entry name" value="Znf_FYVE"/>
</dbReference>
<evidence type="ECO:0000259" key="5">
    <source>
        <dbReference type="PROSITE" id="PS50178"/>
    </source>
</evidence>
<keyword evidence="1" id="KW-0479">Metal-binding</keyword>
<dbReference type="Proteomes" id="UP000283543">
    <property type="component" value="Unassembled WGS sequence"/>
</dbReference>
<dbReference type="GO" id="GO:0008270">
    <property type="term" value="F:zinc ion binding"/>
    <property type="evidence" value="ECO:0007669"/>
    <property type="project" value="UniProtKB-KW"/>
</dbReference>
<dbReference type="EMBL" id="QUTB01005211">
    <property type="protein sequence ID" value="RHY56908.1"/>
    <property type="molecule type" value="Genomic_DNA"/>
</dbReference>
<dbReference type="Proteomes" id="UP000265716">
    <property type="component" value="Unassembled WGS sequence"/>
</dbReference>
<evidence type="ECO:0000313" key="8">
    <source>
        <dbReference type="EMBL" id="RHY55944.1"/>
    </source>
</evidence>
<evidence type="ECO:0000313" key="11">
    <source>
        <dbReference type="EMBL" id="RHY83702.1"/>
    </source>
</evidence>
<feature type="domain" description="FYVE-type" evidence="5">
    <location>
        <begin position="21"/>
        <end position="85"/>
    </location>
</feature>
<dbReference type="Pfam" id="PF01363">
    <property type="entry name" value="FYVE"/>
    <property type="match status" value="1"/>
</dbReference>
<dbReference type="CDD" id="cd00065">
    <property type="entry name" value="FYVE_like_SF"/>
    <property type="match status" value="1"/>
</dbReference>
<reference evidence="14 15" key="2">
    <citation type="submission" date="2018-08" db="EMBL/GenBank/DDBJ databases">
        <title>Aphanomyces genome sequencing and annotation.</title>
        <authorList>
            <person name="Minardi D."/>
            <person name="Oidtmann B."/>
            <person name="Van Der Giezen M."/>
            <person name="Studholme D.J."/>
        </authorList>
    </citation>
    <scope>NUCLEOTIDE SEQUENCE [LARGE SCALE GENOMIC DNA]</scope>
    <source>
        <strain evidence="12 16">197901</strain>
        <strain evidence="10 18">D2</strain>
        <strain evidence="11 21">FDL457</strain>
        <strain evidence="6 14">Kv</strain>
        <strain evidence="8 15">SA</strain>
        <strain evidence="9 20">Si</strain>
        <strain evidence="7 17">Yx</strain>
    </source>
</reference>
<evidence type="ECO:0000313" key="9">
    <source>
        <dbReference type="EMBL" id="RHY56908.1"/>
    </source>
</evidence>
<dbReference type="AlphaFoldDB" id="A0A397D5K7"/>
<evidence type="ECO:0000313" key="18">
    <source>
        <dbReference type="Proteomes" id="UP000266643"/>
    </source>
</evidence>
<evidence type="ECO:0000313" key="16">
    <source>
        <dbReference type="Proteomes" id="UP000266196"/>
    </source>
</evidence>
<proteinExistence type="predicted"/>
<sequence length="188" mass="21270">MFTLLAAARNAFNNLKTSASYQEKKHCRLCRKWFNPFRRRNSCAGCHECFCSRCIDDESVLGEPSKPRNAETPKPLCLYCADASQKFLRLTSMCSPDKGTIFVTFEDPPSTGPPCAEHRISHDIMKGGYSLRRTSSLATAISDVTDVDEWNARQSQDLGRWEGNCILIEDLEPGYYTTSSKRANVQRR</sequence>
<dbReference type="EMBL" id="QUTE01012327">
    <property type="protein sequence ID" value="RHZ07480.1"/>
    <property type="molecule type" value="Genomic_DNA"/>
</dbReference>